<feature type="compositionally biased region" description="Low complexity" evidence="1">
    <location>
        <begin position="31"/>
        <end position="49"/>
    </location>
</feature>
<evidence type="ECO:0000313" key="2">
    <source>
        <dbReference type="EMBL" id="RTG80662.1"/>
    </source>
</evidence>
<feature type="compositionally biased region" description="Basic and acidic residues" evidence="1">
    <location>
        <begin position="343"/>
        <end position="354"/>
    </location>
</feature>
<dbReference type="AlphaFoldDB" id="A0A430PYY5"/>
<name>A0A430PYY5_SCHBO</name>
<dbReference type="Proteomes" id="UP000290809">
    <property type="component" value="Unassembled WGS sequence"/>
</dbReference>
<accession>A0A430PYY5</accession>
<reference evidence="2 3" key="1">
    <citation type="journal article" date="2019" name="PLoS Pathog.">
        <title>Genome sequence of the bovine parasite Schistosoma bovis Tanzania.</title>
        <authorList>
            <person name="Oey H."/>
            <person name="Zakrzewski M."/>
            <person name="Gobert G."/>
            <person name="Gravermann K."/>
            <person name="Stoye J."/>
            <person name="Jones M."/>
            <person name="Mcmanus D."/>
            <person name="Krause L."/>
        </authorList>
    </citation>
    <scope>NUCLEOTIDE SEQUENCE [LARGE SCALE GENOMIC DNA]</scope>
    <source>
        <strain evidence="2 3">TAN1997</strain>
    </source>
</reference>
<gene>
    <name evidence="2" type="ORF">DC041_0010640</name>
</gene>
<proteinExistence type="predicted"/>
<comment type="caution">
    <text evidence="2">The sequence shown here is derived from an EMBL/GenBank/DDBJ whole genome shotgun (WGS) entry which is preliminary data.</text>
</comment>
<dbReference type="InterPro" id="IPR012615">
    <property type="entry name" value="TES"/>
</dbReference>
<feature type="region of interest" description="Disordered" evidence="1">
    <location>
        <begin position="1"/>
        <end position="122"/>
    </location>
</feature>
<feature type="non-terminal residue" evidence="2">
    <location>
        <position position="1"/>
    </location>
</feature>
<protein>
    <submittedName>
        <fullName evidence="2">Uncharacterized protein</fullName>
    </submittedName>
</protein>
<feature type="compositionally biased region" description="Low complexity" evidence="1">
    <location>
        <begin position="111"/>
        <end position="122"/>
    </location>
</feature>
<evidence type="ECO:0000256" key="1">
    <source>
        <dbReference type="SAM" id="MobiDB-lite"/>
    </source>
</evidence>
<sequence>LSGLSGDNGPQIHIIVNASGSGSHHYPHSPPRLFGRRNGSLSGLSGDNGPQIHIIVNASGSGSHHYPHSPPRLFGRRNGSLSGLSGDNGPQIHIIVNASGSGSHHYPHSPPRLFGRRNGSLSGLSGDNGPQIHIIVNASGSGSHHYPHSPPRLFGRRNGSLSGLSGDNVLIVMGESIINLPLLLLTSYMTFNLITLENTQSFIGRSVEYMFEKVEGEVMNATHSTSGKDSSFENNRNDYYNKILSNKEGGKLYEDIFSSRGYSIFDDIDSEASTFQYGGKITKYGKRSRTDSDSIPTIGSSDRYASSYIKDNFQIKAKSKRKYAKDHVYGTYKSKKKRGGRKTNKETTSKESRNKTKRTSS</sequence>
<keyword evidence="3" id="KW-1185">Reference proteome</keyword>
<dbReference type="Pfam" id="PF08034">
    <property type="entry name" value="TES"/>
    <property type="match status" value="1"/>
</dbReference>
<feature type="compositionally biased region" description="Basic residues" evidence="1">
    <location>
        <begin position="333"/>
        <end position="342"/>
    </location>
</feature>
<dbReference type="EMBL" id="QMKO01003963">
    <property type="protein sequence ID" value="RTG80662.1"/>
    <property type="molecule type" value="Genomic_DNA"/>
</dbReference>
<feature type="region of interest" description="Disordered" evidence="1">
    <location>
        <begin position="318"/>
        <end position="361"/>
    </location>
</feature>
<evidence type="ECO:0000313" key="3">
    <source>
        <dbReference type="Proteomes" id="UP000290809"/>
    </source>
</evidence>
<dbReference type="STRING" id="6184.A0A430PYY5"/>
<organism evidence="2 3">
    <name type="scientific">Schistosoma bovis</name>
    <name type="common">Blood fluke</name>
    <dbReference type="NCBI Taxonomy" id="6184"/>
    <lineage>
        <taxon>Eukaryota</taxon>
        <taxon>Metazoa</taxon>
        <taxon>Spiralia</taxon>
        <taxon>Lophotrochozoa</taxon>
        <taxon>Platyhelminthes</taxon>
        <taxon>Trematoda</taxon>
        <taxon>Digenea</taxon>
        <taxon>Strigeidida</taxon>
        <taxon>Schistosomatoidea</taxon>
        <taxon>Schistosomatidae</taxon>
        <taxon>Schistosoma</taxon>
    </lineage>
</organism>
<feature type="compositionally biased region" description="Low complexity" evidence="1">
    <location>
        <begin position="71"/>
        <end position="89"/>
    </location>
</feature>